<feature type="chain" id="PRO_5003237110" description="Cyanophycinase" evidence="1">
    <location>
        <begin position="20"/>
        <end position="431"/>
    </location>
</feature>
<dbReference type="InterPro" id="IPR029062">
    <property type="entry name" value="Class_I_gatase-like"/>
</dbReference>
<gene>
    <name evidence="2" type="ORF">DAPPUDRAFT_304097</name>
</gene>
<dbReference type="EMBL" id="GL732547">
    <property type="protein sequence ID" value="EFX80388.1"/>
    <property type="molecule type" value="Genomic_DNA"/>
</dbReference>
<evidence type="ECO:0000313" key="2">
    <source>
        <dbReference type="EMBL" id="EFX80388.1"/>
    </source>
</evidence>
<dbReference type="PhylomeDB" id="E9GJ58"/>
<sequence length="431" mass="46835">MIYITLITFTSWLLTLTVGQNLVLIGGNLRVDNAIVWEKMVKLAGGQDVARIGVVSASDDVTTEGDRVIGTFLRLGVKVTGIPVNESRVNDTAVVNLIMQQTGIFIVEDSEDKPASFWNRFTSLIRPTDSPGEPSMGVVCYETASYKRQNLLETLRPSGVDSPVLRAIQSVLKKGGMVAGNAAIMGKAPVIISGDSISSLLAGTRFFSSPRDQFSFRKEGGLALLNMEYVIDSHLSEKGREVRTIRTLLESNITRGIGVDENTALVVNNPLAMPVGKVVTALGVISGVFYVDVSMVPAVSMTNALYENVIFSFFTVDDSLDFTSGKVVYPSWKKRMFGLEQFKSAVPSDDIFSLVWPSQWRQTALRLMNCNEMNVTSHSPASIVPLVPGVTVVFDRSGAVGFAAHLPDNFSNTYVISFQGMSASVKVLRIL</sequence>
<evidence type="ECO:0000256" key="1">
    <source>
        <dbReference type="SAM" id="SignalP"/>
    </source>
</evidence>
<reference evidence="2 3" key="1">
    <citation type="journal article" date="2011" name="Science">
        <title>The ecoresponsive genome of Daphnia pulex.</title>
        <authorList>
            <person name="Colbourne J.K."/>
            <person name="Pfrender M.E."/>
            <person name="Gilbert D."/>
            <person name="Thomas W.K."/>
            <person name="Tucker A."/>
            <person name="Oakley T.H."/>
            <person name="Tokishita S."/>
            <person name="Aerts A."/>
            <person name="Arnold G.J."/>
            <person name="Basu M.K."/>
            <person name="Bauer D.J."/>
            <person name="Caceres C.E."/>
            <person name="Carmel L."/>
            <person name="Casola C."/>
            <person name="Choi J.H."/>
            <person name="Detter J.C."/>
            <person name="Dong Q."/>
            <person name="Dusheyko S."/>
            <person name="Eads B.D."/>
            <person name="Frohlich T."/>
            <person name="Geiler-Samerotte K.A."/>
            <person name="Gerlach D."/>
            <person name="Hatcher P."/>
            <person name="Jogdeo S."/>
            <person name="Krijgsveld J."/>
            <person name="Kriventseva E.V."/>
            <person name="Kultz D."/>
            <person name="Laforsch C."/>
            <person name="Lindquist E."/>
            <person name="Lopez J."/>
            <person name="Manak J.R."/>
            <person name="Muller J."/>
            <person name="Pangilinan J."/>
            <person name="Patwardhan R.P."/>
            <person name="Pitluck S."/>
            <person name="Pritham E.J."/>
            <person name="Rechtsteiner A."/>
            <person name="Rho M."/>
            <person name="Rogozin I.B."/>
            <person name="Sakarya O."/>
            <person name="Salamov A."/>
            <person name="Schaack S."/>
            <person name="Shapiro H."/>
            <person name="Shiga Y."/>
            <person name="Skalitzky C."/>
            <person name="Smith Z."/>
            <person name="Souvorov A."/>
            <person name="Sung W."/>
            <person name="Tang Z."/>
            <person name="Tsuchiya D."/>
            <person name="Tu H."/>
            <person name="Vos H."/>
            <person name="Wang M."/>
            <person name="Wolf Y.I."/>
            <person name="Yamagata H."/>
            <person name="Yamada T."/>
            <person name="Ye Y."/>
            <person name="Shaw J.R."/>
            <person name="Andrews J."/>
            <person name="Crease T.J."/>
            <person name="Tang H."/>
            <person name="Lucas S.M."/>
            <person name="Robertson H.M."/>
            <person name="Bork P."/>
            <person name="Koonin E.V."/>
            <person name="Zdobnov E.M."/>
            <person name="Grigoriev I.V."/>
            <person name="Lynch M."/>
            <person name="Boore J.L."/>
        </authorList>
    </citation>
    <scope>NUCLEOTIDE SEQUENCE [LARGE SCALE GENOMIC DNA]</scope>
</reference>
<name>E9GJ58_DAPPU</name>
<dbReference type="PANTHER" id="PTHR36175">
    <property type="entry name" value="CYANOPHYCINASE"/>
    <property type="match status" value="1"/>
</dbReference>
<dbReference type="HOGENOM" id="CLU_636574_0_0_1"/>
<accession>E9GJ58</accession>
<dbReference type="Gene3D" id="3.40.50.880">
    <property type="match status" value="1"/>
</dbReference>
<protein>
    <recommendedName>
        <fullName evidence="4">Cyanophycinase</fullName>
    </recommendedName>
</protein>
<dbReference type="Proteomes" id="UP000000305">
    <property type="component" value="Unassembled WGS sequence"/>
</dbReference>
<feature type="signal peptide" evidence="1">
    <location>
        <begin position="1"/>
        <end position="19"/>
    </location>
</feature>
<keyword evidence="3" id="KW-1185">Reference proteome</keyword>
<dbReference type="KEGG" id="dpx:DAPPUDRAFT_304097"/>
<dbReference type="PANTHER" id="PTHR36175:SF1">
    <property type="entry name" value="CYANOPHYCINASE"/>
    <property type="match status" value="1"/>
</dbReference>
<dbReference type="InParanoid" id="E9GJ58"/>
<dbReference type="OrthoDB" id="6336088at2759"/>
<dbReference type="GO" id="GO:0008236">
    <property type="term" value="F:serine-type peptidase activity"/>
    <property type="evidence" value="ECO:0000318"/>
    <property type="project" value="GO_Central"/>
</dbReference>
<evidence type="ECO:0008006" key="4">
    <source>
        <dbReference type="Google" id="ProtNLM"/>
    </source>
</evidence>
<dbReference type="AlphaFoldDB" id="E9GJ58"/>
<keyword evidence="1" id="KW-0732">Signal</keyword>
<proteinExistence type="predicted"/>
<organism evidence="2 3">
    <name type="scientific">Daphnia pulex</name>
    <name type="common">Water flea</name>
    <dbReference type="NCBI Taxonomy" id="6669"/>
    <lineage>
        <taxon>Eukaryota</taxon>
        <taxon>Metazoa</taxon>
        <taxon>Ecdysozoa</taxon>
        <taxon>Arthropoda</taxon>
        <taxon>Crustacea</taxon>
        <taxon>Branchiopoda</taxon>
        <taxon>Diplostraca</taxon>
        <taxon>Cladocera</taxon>
        <taxon>Anomopoda</taxon>
        <taxon>Daphniidae</taxon>
        <taxon>Daphnia</taxon>
    </lineage>
</organism>
<evidence type="ECO:0000313" key="3">
    <source>
        <dbReference type="Proteomes" id="UP000000305"/>
    </source>
</evidence>